<feature type="domain" description="TonB-dependent receptor plug" evidence="5">
    <location>
        <begin position="132"/>
        <end position="218"/>
    </location>
</feature>
<evidence type="ECO:0000256" key="3">
    <source>
        <dbReference type="ARBA" id="ARBA00023237"/>
    </source>
</evidence>
<dbReference type="Pfam" id="PF13620">
    <property type="entry name" value="CarboxypepD_reg"/>
    <property type="match status" value="1"/>
</dbReference>
<evidence type="ECO:0000259" key="5">
    <source>
        <dbReference type="Pfam" id="PF07715"/>
    </source>
</evidence>
<feature type="chain" id="PRO_5017785940" evidence="4">
    <location>
        <begin position="21"/>
        <end position="931"/>
    </location>
</feature>
<sequence length="931" mass="103412">MSKKYFLLVAFIFLAFVSFAQTGKITGKVLNSKNEPLQGVSIKITGAPGGTTSDVEGRFTLSLPTGQKYELTFTAVGYAAKVLSEVEATAGQVNEVSIVLEKGGTELSSVTVTSRRTPARLETVNSVIAFQKNTGTVASVVSAETIKRSPDRNTGDVLKRTPGASLQDGKFLVIRGLADRYNQAMLNGILLTSTEPDRKTFSFDLIPAPMIDNIIINKAFLPEYPGEWAGGLIQVNTKDIPSQNFFNVQIGTGFNTQTIGKDFYKVKGSGTDWLGIDNGFRGLPTGYKTKTDFDNMSRSEKTELGKSMPNIWTAEKASAPLNVSFQANGGFNTKLFNKTVGGTFGVIYNKSNRLIKMMNRRNSFSGNIISYNYDYEDDRYAQDVTLGALGSLSMVINPLNKISVKAIANVNTANYFTDRGGVDLDRKNEVKSSELTFKQNTFVTTQITGEHGILPALKLKWYGSFNILDGYSPDQRRISYARNQGSQDVYRLQLANSLSQESGSRIFQNLSDYIYTAGGDLSYNFNLFGQKQTVKGGYMFQVKDRLYDAKLFANYLPVDNDALRQLPADQVFAPGNFGDGSPTSNKIAFDAIKGNSFRYLANTILNAGFIQFDNQFSDAFRFVWGVRVENYDQLVGSVKASDPRHTHTEVRDFLPGFNATYKLTPKTNIRLSGSQTVIRPELRELSFLNLYDFELNASVQGNPNLKRTKATNVDLRYELYPKGGEVFTLGVFYKYFDKPIEQIYSEGSGGASTFNYQNPDQATSYGVEVEIRKKLDFVPALKNFTFQGNAAYISSKVKSDAQNIKIDRPMQGQSPYLINLGLMYDLPKQGLNATVLFNQIGERIYLVGDISAGAGSPDIYEAPRPVLDFQIAKKILKTKGEIRLNISDILNRTQYFYQNANGKDSYQKSTDPYRFTRKFGTNINATFNYSL</sequence>
<dbReference type="InterPro" id="IPR008969">
    <property type="entry name" value="CarboxyPept-like_regulatory"/>
</dbReference>
<keyword evidence="8" id="KW-1185">Reference proteome</keyword>
<dbReference type="Proteomes" id="UP000263900">
    <property type="component" value="Chromosome"/>
</dbReference>
<dbReference type="SUPFAM" id="SSF56935">
    <property type="entry name" value="Porins"/>
    <property type="match status" value="1"/>
</dbReference>
<keyword evidence="2" id="KW-0472">Membrane</keyword>
<evidence type="ECO:0000259" key="6">
    <source>
        <dbReference type="Pfam" id="PF14905"/>
    </source>
</evidence>
<dbReference type="Gene3D" id="2.60.40.1120">
    <property type="entry name" value="Carboxypeptidase-like, regulatory domain"/>
    <property type="match status" value="1"/>
</dbReference>
<dbReference type="EMBL" id="CP032157">
    <property type="protein sequence ID" value="AXY77276.1"/>
    <property type="molecule type" value="Genomic_DNA"/>
</dbReference>
<dbReference type="OrthoDB" id="9768470at2"/>
<keyword evidence="7" id="KW-0675">Receptor</keyword>
<comment type="subcellular location">
    <subcellularLocation>
        <location evidence="1">Cell outer membrane</location>
    </subcellularLocation>
</comment>
<dbReference type="SUPFAM" id="SSF49464">
    <property type="entry name" value="Carboxypeptidase regulatory domain-like"/>
    <property type="match status" value="1"/>
</dbReference>
<proteinExistence type="predicted"/>
<evidence type="ECO:0000256" key="2">
    <source>
        <dbReference type="ARBA" id="ARBA00023136"/>
    </source>
</evidence>
<dbReference type="KEGG" id="pseg:D3H65_26290"/>
<dbReference type="AlphaFoldDB" id="A0A3B7MW98"/>
<dbReference type="InterPro" id="IPR041700">
    <property type="entry name" value="OMP_b-brl_3"/>
</dbReference>
<evidence type="ECO:0000256" key="4">
    <source>
        <dbReference type="SAM" id="SignalP"/>
    </source>
</evidence>
<dbReference type="InterPro" id="IPR037066">
    <property type="entry name" value="Plug_dom_sf"/>
</dbReference>
<dbReference type="Gene3D" id="2.40.170.20">
    <property type="entry name" value="TonB-dependent receptor, beta-barrel domain"/>
    <property type="match status" value="1"/>
</dbReference>
<organism evidence="7 8">
    <name type="scientific">Paraflavitalea soli</name>
    <dbReference type="NCBI Taxonomy" id="2315862"/>
    <lineage>
        <taxon>Bacteria</taxon>
        <taxon>Pseudomonadati</taxon>
        <taxon>Bacteroidota</taxon>
        <taxon>Chitinophagia</taxon>
        <taxon>Chitinophagales</taxon>
        <taxon>Chitinophagaceae</taxon>
        <taxon>Paraflavitalea</taxon>
    </lineage>
</organism>
<dbReference type="GO" id="GO:0009279">
    <property type="term" value="C:cell outer membrane"/>
    <property type="evidence" value="ECO:0007669"/>
    <property type="project" value="UniProtKB-SubCell"/>
</dbReference>
<feature type="signal peptide" evidence="4">
    <location>
        <begin position="1"/>
        <end position="20"/>
    </location>
</feature>
<dbReference type="Pfam" id="PF07715">
    <property type="entry name" value="Plug"/>
    <property type="match status" value="1"/>
</dbReference>
<protein>
    <submittedName>
        <fullName evidence="7">TonB-dependent receptor</fullName>
    </submittedName>
</protein>
<gene>
    <name evidence="7" type="ORF">D3H65_26290</name>
</gene>
<feature type="domain" description="Outer membrane protein beta-barrel" evidence="6">
    <location>
        <begin position="584"/>
        <end position="921"/>
    </location>
</feature>
<name>A0A3B7MW98_9BACT</name>
<evidence type="ECO:0000313" key="8">
    <source>
        <dbReference type="Proteomes" id="UP000263900"/>
    </source>
</evidence>
<dbReference type="PANTHER" id="PTHR40980:SF5">
    <property type="entry name" value="TONB-DEPENDENT RECEPTOR"/>
    <property type="match status" value="1"/>
</dbReference>
<evidence type="ECO:0000256" key="1">
    <source>
        <dbReference type="ARBA" id="ARBA00004442"/>
    </source>
</evidence>
<dbReference type="Gene3D" id="2.170.130.10">
    <property type="entry name" value="TonB-dependent receptor, plug domain"/>
    <property type="match status" value="1"/>
</dbReference>
<dbReference type="InterPro" id="IPR036942">
    <property type="entry name" value="Beta-barrel_TonB_sf"/>
</dbReference>
<dbReference type="PANTHER" id="PTHR40980">
    <property type="entry name" value="PLUG DOMAIN-CONTAINING PROTEIN"/>
    <property type="match status" value="1"/>
</dbReference>
<keyword evidence="4" id="KW-0732">Signal</keyword>
<accession>A0A3B7MW98</accession>
<dbReference type="RefSeq" id="WP_119053152.1">
    <property type="nucleotide sequence ID" value="NZ_CP032157.1"/>
</dbReference>
<reference evidence="7 8" key="1">
    <citation type="submission" date="2018-09" db="EMBL/GenBank/DDBJ databases">
        <title>Genome sequencing of strain 6GH32-13.</title>
        <authorList>
            <person name="Weon H.-Y."/>
            <person name="Heo J."/>
            <person name="Kwon S.-W."/>
        </authorList>
    </citation>
    <scope>NUCLEOTIDE SEQUENCE [LARGE SCALE GENOMIC DNA]</scope>
    <source>
        <strain evidence="7 8">5GH32-13</strain>
    </source>
</reference>
<dbReference type="InterPro" id="IPR012910">
    <property type="entry name" value="Plug_dom"/>
</dbReference>
<evidence type="ECO:0000313" key="7">
    <source>
        <dbReference type="EMBL" id="AXY77276.1"/>
    </source>
</evidence>
<dbReference type="Pfam" id="PF14905">
    <property type="entry name" value="OMP_b-brl_3"/>
    <property type="match status" value="1"/>
</dbReference>
<keyword evidence="3" id="KW-0998">Cell outer membrane</keyword>